<dbReference type="AlphaFoldDB" id="A0A420ARL5"/>
<protein>
    <submittedName>
        <fullName evidence="4">TonB-linked SusC/RagA family outer membrane protein</fullName>
    </submittedName>
</protein>
<evidence type="ECO:0000256" key="2">
    <source>
        <dbReference type="SAM" id="SignalP"/>
    </source>
</evidence>
<dbReference type="OrthoDB" id="9768177at2"/>
<sequence length="984" mass="111346">MRQFYMINLAFFMLLFESSAVKAGDPGLTPGPKIAKERAGRARMKSKSNVDSLTAKSKFSTIPVLGSDTISVVELSKYPLVTLEQILKGNISGVYVQEPSAEPGTVQQNMLVHGITRPVFTARNFKENRPLIVVNGIQIIDETSLIYNIQNEETQPIGAATNILSLFDLDNIASIEVLKDAGQIAKYGPRAVNGVVYVTTKTAQAGDKKISINGYSGFAVPNNITTVNAEFERDFRQTFYDKYAGAEQIAAYPSYLSDSSNTNYYGPSNWVDQYYKLTPLYSINGALMGGTNRSNFRFFANHTQNASGADDTKFNRTYGGFSINMLPTTWFKVSGNIQIGRLARDRNRSLTERYTETKYTPDLSTPLAPNKSLYNLYLRNFDKLTLDNNYNTSVLASLGLDINIMPGLDVTSRIALDYNENRRDVFWPSTLMEGNNYTSNYLGYNERLSFDNNISYVKELNTGKLLFEAGLQIQADRQKYNYLQAYRGPNDYIKINKVEGDKNKANYLVSIGFIPYIYGDKTIHHLINTYFRTTYEWNGLKLSGLIRRDGSSWQQLSERWYTSYAVNGEYDLSSKIENDKIDILKFRGSYGHIGNLPNSDTEAAGPQYSSQLSWDKNTGIMSYNGVGTVSRPYSYGWVGYDVPWSFTDMYNIGVSLSMAKQFGLHVDFYNKTTKNMLLPVPTVAESGYKFEYASGMDVQNRGVDVSLNYTMPRSTGGFCWNSAFNIAYNTNELKKLPNQLDAIVVGKNKLQVGERIDQYWLLQNRGSYQSDAEVPVRDGDNRVMTYNGTDMKGGDPRWVDQDGNFDINNEDRILMGNIIPKWTGGFTNQFAYKNFDLSFLLYFNLGREIINQQASKKYDFANVAESKNLYGVREITSWEKSFDETAYPIYNPWSSVVPYQAEQDLFMEDGSFVKLKNLSVGYDLTKVVNNKKLNRLYVYVTGSNLLTITKYSGRDPELVNFYGYDTGTGIRYPKMYTLGVKLDF</sequence>
<keyword evidence="5" id="KW-1185">Reference proteome</keyword>
<dbReference type="InterPro" id="IPR012910">
    <property type="entry name" value="Plug_dom"/>
</dbReference>
<feature type="region of interest" description="Disordered" evidence="1">
    <location>
        <begin position="27"/>
        <end position="47"/>
    </location>
</feature>
<comment type="caution">
    <text evidence="4">The sequence shown here is derived from an EMBL/GenBank/DDBJ whole genome shotgun (WGS) entry which is preliminary data.</text>
</comment>
<evidence type="ECO:0000259" key="3">
    <source>
        <dbReference type="Pfam" id="PF07715"/>
    </source>
</evidence>
<dbReference type="Gene3D" id="2.170.130.10">
    <property type="entry name" value="TonB-dependent receptor, plug domain"/>
    <property type="match status" value="1"/>
</dbReference>
<organism evidence="4 5">
    <name type="scientific">Sphingobacterium detergens</name>
    <dbReference type="NCBI Taxonomy" id="1145106"/>
    <lineage>
        <taxon>Bacteria</taxon>
        <taxon>Pseudomonadati</taxon>
        <taxon>Bacteroidota</taxon>
        <taxon>Sphingobacteriia</taxon>
        <taxon>Sphingobacteriales</taxon>
        <taxon>Sphingobacteriaceae</taxon>
        <taxon>Sphingobacterium</taxon>
    </lineage>
</organism>
<dbReference type="InterPro" id="IPR023996">
    <property type="entry name" value="TonB-dep_OMP_SusC/RagA"/>
</dbReference>
<feature type="signal peptide" evidence="2">
    <location>
        <begin position="1"/>
        <end position="23"/>
    </location>
</feature>
<dbReference type="Proteomes" id="UP000286246">
    <property type="component" value="Unassembled WGS sequence"/>
</dbReference>
<gene>
    <name evidence="4" type="ORF">DFQ12_4234</name>
</gene>
<feature type="chain" id="PRO_5019291951" evidence="2">
    <location>
        <begin position="24"/>
        <end position="984"/>
    </location>
</feature>
<name>A0A420ARL5_SPHD1</name>
<dbReference type="EMBL" id="RAPY01000004">
    <property type="protein sequence ID" value="RKE47075.1"/>
    <property type="molecule type" value="Genomic_DNA"/>
</dbReference>
<accession>A0A420ARL5</accession>
<dbReference type="NCBIfam" id="TIGR04056">
    <property type="entry name" value="OMP_RagA_SusC"/>
    <property type="match status" value="1"/>
</dbReference>
<reference evidence="4 5" key="1">
    <citation type="submission" date="2018-09" db="EMBL/GenBank/DDBJ databases">
        <title>Genomic Encyclopedia of Type Strains, Phase III (KMG-III): the genomes of soil and plant-associated and newly described type strains.</title>
        <authorList>
            <person name="Whitman W."/>
        </authorList>
    </citation>
    <scope>NUCLEOTIDE SEQUENCE [LARGE SCALE GENOMIC DNA]</scope>
    <source>
        <strain evidence="4 5">CECT 7938</strain>
    </source>
</reference>
<dbReference type="SUPFAM" id="SSF56935">
    <property type="entry name" value="Porins"/>
    <property type="match status" value="1"/>
</dbReference>
<evidence type="ECO:0000256" key="1">
    <source>
        <dbReference type="SAM" id="MobiDB-lite"/>
    </source>
</evidence>
<dbReference type="InterPro" id="IPR037066">
    <property type="entry name" value="Plug_dom_sf"/>
</dbReference>
<dbReference type="Pfam" id="PF07715">
    <property type="entry name" value="Plug"/>
    <property type="match status" value="1"/>
</dbReference>
<feature type="domain" description="TonB-dependent receptor plug" evidence="3">
    <location>
        <begin position="69"/>
        <end position="195"/>
    </location>
</feature>
<proteinExistence type="predicted"/>
<evidence type="ECO:0000313" key="5">
    <source>
        <dbReference type="Proteomes" id="UP000286246"/>
    </source>
</evidence>
<dbReference type="RefSeq" id="WP_120260898.1">
    <property type="nucleotide sequence ID" value="NZ_RAPY01000004.1"/>
</dbReference>
<evidence type="ECO:0000313" key="4">
    <source>
        <dbReference type="EMBL" id="RKE47075.1"/>
    </source>
</evidence>
<keyword evidence="2" id="KW-0732">Signal</keyword>